<reference evidence="1" key="1">
    <citation type="submission" date="2018-05" db="EMBL/GenBank/DDBJ databases">
        <authorList>
            <person name="Lanie J.A."/>
            <person name="Ng W.-L."/>
            <person name="Kazmierczak K.M."/>
            <person name="Andrzejewski T.M."/>
            <person name="Davidsen T.M."/>
            <person name="Wayne K.J."/>
            <person name="Tettelin H."/>
            <person name="Glass J.I."/>
            <person name="Rusch D."/>
            <person name="Podicherti R."/>
            <person name="Tsui H.-C.T."/>
            <person name="Winkler M.E."/>
        </authorList>
    </citation>
    <scope>NUCLEOTIDE SEQUENCE</scope>
</reference>
<accession>A0A382TWY6</accession>
<evidence type="ECO:0000313" key="1">
    <source>
        <dbReference type="EMBL" id="SVD26157.1"/>
    </source>
</evidence>
<proteinExistence type="predicted"/>
<dbReference type="EMBL" id="UINC01139546">
    <property type="protein sequence ID" value="SVD26157.1"/>
    <property type="molecule type" value="Genomic_DNA"/>
</dbReference>
<protein>
    <submittedName>
        <fullName evidence="1">Uncharacterized protein</fullName>
    </submittedName>
</protein>
<gene>
    <name evidence="1" type="ORF">METZ01_LOCUS379011</name>
</gene>
<dbReference type="AlphaFoldDB" id="A0A382TWY6"/>
<organism evidence="1">
    <name type="scientific">marine metagenome</name>
    <dbReference type="NCBI Taxonomy" id="408172"/>
    <lineage>
        <taxon>unclassified sequences</taxon>
        <taxon>metagenomes</taxon>
        <taxon>ecological metagenomes</taxon>
    </lineage>
</organism>
<sequence>MHGVFRQMFPFSMSIIRVNTTIYVGDVWVVMD</sequence>
<name>A0A382TWY6_9ZZZZ</name>